<comment type="caution">
    <text evidence="3">The sequence shown here is derived from an EMBL/GenBank/DDBJ whole genome shotgun (WGS) entry which is preliminary data.</text>
</comment>
<gene>
    <name evidence="3" type="ORF">KC19_10G043500</name>
</gene>
<feature type="compositionally biased region" description="Polar residues" evidence="1">
    <location>
        <begin position="26"/>
        <end position="39"/>
    </location>
</feature>
<dbReference type="AlphaFoldDB" id="A0A8T0GKD6"/>
<dbReference type="PANTHER" id="PTHR33373">
    <property type="entry name" value="OS07G0479600 PROTEIN"/>
    <property type="match status" value="1"/>
</dbReference>
<name>A0A8T0GKD6_CERPU</name>
<sequence length="114" mass="13033">MENKGSTSRQRRLSSAITASRRVSETRTSAAESDSNRPFENNALRLWTESRREWVGTREKPRPAEHREPVISWSTTYEDLLGTNRPFVKPIPLPEMVEFLVDVWEASMNEGAGV</sequence>
<dbReference type="Pfam" id="PF13259">
    <property type="entry name" value="clamp_Gag1-like"/>
    <property type="match status" value="2"/>
</dbReference>
<evidence type="ECO:0000256" key="1">
    <source>
        <dbReference type="SAM" id="MobiDB-lite"/>
    </source>
</evidence>
<feature type="domain" description="Gag1-like clamp" evidence="2">
    <location>
        <begin position="10"/>
        <end position="67"/>
    </location>
</feature>
<dbReference type="PANTHER" id="PTHR33373:SF34">
    <property type="entry name" value="DUF4050 DOMAIN-CONTAINING PROTEIN"/>
    <property type="match status" value="1"/>
</dbReference>
<reference evidence="3" key="1">
    <citation type="submission" date="2020-06" db="EMBL/GenBank/DDBJ databases">
        <title>WGS assembly of Ceratodon purpureus strain R40.</title>
        <authorList>
            <person name="Carey S.B."/>
            <person name="Jenkins J."/>
            <person name="Shu S."/>
            <person name="Lovell J.T."/>
            <person name="Sreedasyam A."/>
            <person name="Maumus F."/>
            <person name="Tiley G.P."/>
            <person name="Fernandez-Pozo N."/>
            <person name="Barry K."/>
            <person name="Chen C."/>
            <person name="Wang M."/>
            <person name="Lipzen A."/>
            <person name="Daum C."/>
            <person name="Saski C.A."/>
            <person name="Payton A.C."/>
            <person name="Mcbreen J.C."/>
            <person name="Conrad R.E."/>
            <person name="Kollar L.M."/>
            <person name="Olsson S."/>
            <person name="Huttunen S."/>
            <person name="Landis J.B."/>
            <person name="Wickett N.J."/>
            <person name="Johnson M.G."/>
            <person name="Rensing S.A."/>
            <person name="Grimwood J."/>
            <person name="Schmutz J."/>
            <person name="Mcdaniel S.F."/>
        </authorList>
    </citation>
    <scope>NUCLEOTIDE SEQUENCE</scope>
    <source>
        <strain evidence="3">R40</strain>
    </source>
</reference>
<organism evidence="3 4">
    <name type="scientific">Ceratodon purpureus</name>
    <name type="common">Fire moss</name>
    <name type="synonym">Dicranum purpureum</name>
    <dbReference type="NCBI Taxonomy" id="3225"/>
    <lineage>
        <taxon>Eukaryota</taxon>
        <taxon>Viridiplantae</taxon>
        <taxon>Streptophyta</taxon>
        <taxon>Embryophyta</taxon>
        <taxon>Bryophyta</taxon>
        <taxon>Bryophytina</taxon>
        <taxon>Bryopsida</taxon>
        <taxon>Dicranidae</taxon>
        <taxon>Pseudoditrichales</taxon>
        <taxon>Ditrichaceae</taxon>
        <taxon>Ceratodon</taxon>
    </lineage>
</organism>
<proteinExistence type="predicted"/>
<feature type="region of interest" description="Disordered" evidence="1">
    <location>
        <begin position="1"/>
        <end position="40"/>
    </location>
</feature>
<protein>
    <recommendedName>
        <fullName evidence="2">Gag1-like clamp domain-containing protein</fullName>
    </recommendedName>
</protein>
<keyword evidence="4" id="KW-1185">Reference proteome</keyword>
<dbReference type="EMBL" id="CM026431">
    <property type="protein sequence ID" value="KAG0558649.1"/>
    <property type="molecule type" value="Genomic_DNA"/>
</dbReference>
<feature type="compositionally biased region" description="Polar residues" evidence="1">
    <location>
        <begin position="1"/>
        <end position="18"/>
    </location>
</feature>
<dbReference type="OrthoDB" id="1896025at2759"/>
<evidence type="ECO:0000259" key="2">
    <source>
        <dbReference type="Pfam" id="PF13259"/>
    </source>
</evidence>
<evidence type="ECO:0000313" key="4">
    <source>
        <dbReference type="Proteomes" id="UP000822688"/>
    </source>
</evidence>
<dbReference type="Proteomes" id="UP000822688">
    <property type="component" value="Chromosome 10"/>
</dbReference>
<feature type="domain" description="Gag1-like clamp" evidence="2">
    <location>
        <begin position="71"/>
        <end position="106"/>
    </location>
</feature>
<evidence type="ECO:0000313" key="3">
    <source>
        <dbReference type="EMBL" id="KAG0558649.1"/>
    </source>
</evidence>
<dbReference type="InterPro" id="IPR025124">
    <property type="entry name" value="Gag1-like_clamp"/>
</dbReference>
<accession>A0A8T0GKD6</accession>